<dbReference type="EC" id="6.-.-.-" evidence="2"/>
<evidence type="ECO:0000256" key="2">
    <source>
        <dbReference type="HAMAP-Rule" id="MF_01867"/>
    </source>
</evidence>
<dbReference type="RefSeq" id="WP_379596990.1">
    <property type="nucleotide sequence ID" value="NZ_JBHUDE010000040.1"/>
</dbReference>
<evidence type="ECO:0000256" key="1">
    <source>
        <dbReference type="ARBA" id="ARBA00022598"/>
    </source>
</evidence>
<dbReference type="Pfam" id="PF24850">
    <property type="entry name" value="CC_BshC"/>
    <property type="match status" value="1"/>
</dbReference>
<reference evidence="6" key="1">
    <citation type="journal article" date="2019" name="Int. J. Syst. Evol. Microbiol.">
        <title>The Global Catalogue of Microorganisms (GCM) 10K type strain sequencing project: providing services to taxonomists for standard genome sequencing and annotation.</title>
        <authorList>
            <consortium name="The Broad Institute Genomics Platform"/>
            <consortium name="The Broad Institute Genome Sequencing Center for Infectious Disease"/>
            <person name="Wu L."/>
            <person name="Ma J."/>
        </authorList>
    </citation>
    <scope>NUCLEOTIDE SEQUENCE [LARGE SCALE GENOMIC DNA]</scope>
    <source>
        <strain evidence="6">CGMCC 1.12376</strain>
    </source>
</reference>
<dbReference type="InterPro" id="IPR055398">
    <property type="entry name" value="Rossmann-like_BshC"/>
</dbReference>
<dbReference type="InterPro" id="IPR055399">
    <property type="entry name" value="CC_BshC"/>
</dbReference>
<comment type="similarity">
    <text evidence="2">Belongs to the BshC family.</text>
</comment>
<proteinExistence type="inferred from homology"/>
<dbReference type="Proteomes" id="UP001597221">
    <property type="component" value="Unassembled WGS sequence"/>
</dbReference>
<keyword evidence="6" id="KW-1185">Reference proteome</keyword>
<name>A0ABW4HSB5_9BACI</name>
<accession>A0ABW4HSB5</accession>
<evidence type="ECO:0000313" key="5">
    <source>
        <dbReference type="EMBL" id="MFD1607595.1"/>
    </source>
</evidence>
<organism evidence="5 6">
    <name type="scientific">Oceanobacillus luteolus</name>
    <dbReference type="NCBI Taxonomy" id="1274358"/>
    <lineage>
        <taxon>Bacteria</taxon>
        <taxon>Bacillati</taxon>
        <taxon>Bacillota</taxon>
        <taxon>Bacilli</taxon>
        <taxon>Bacillales</taxon>
        <taxon>Bacillaceae</taxon>
        <taxon>Oceanobacillus</taxon>
    </lineage>
</organism>
<evidence type="ECO:0000313" key="6">
    <source>
        <dbReference type="Proteomes" id="UP001597221"/>
    </source>
</evidence>
<dbReference type="NCBIfam" id="TIGR03998">
    <property type="entry name" value="thiol_BshC"/>
    <property type="match status" value="1"/>
</dbReference>
<feature type="domain" description="Bacillithiol biosynthesis BshC N-terminal Rossmann-like" evidence="3">
    <location>
        <begin position="1"/>
        <end position="378"/>
    </location>
</feature>
<dbReference type="EMBL" id="JBHUDE010000040">
    <property type="protein sequence ID" value="MFD1607595.1"/>
    <property type="molecule type" value="Genomic_DNA"/>
</dbReference>
<comment type="function">
    <text evidence="2">Involved in bacillithiol (BSH) biosynthesis. May catalyze the last step of the pathway, the addition of cysteine to glucosamine malate (GlcN-Mal) to generate BSH.</text>
</comment>
<dbReference type="InterPro" id="IPR011199">
    <property type="entry name" value="Bacillithiol_biosynth_BshC"/>
</dbReference>
<dbReference type="PIRSF" id="PIRSF012535">
    <property type="entry name" value="UCP012535"/>
    <property type="match status" value="1"/>
</dbReference>
<protein>
    <recommendedName>
        <fullName evidence="2">Putative cysteine ligase BshC</fullName>
        <ecNumber evidence="2">6.-.-.-</ecNumber>
    </recommendedName>
</protein>
<gene>
    <name evidence="2 5" type="primary">bshC</name>
    <name evidence="5" type="ORF">ACFSBH_08020</name>
</gene>
<sequence length="539" mass="62501">MRIDAMHMKNESQLIADYKNGKEIRKFFDYDPFKSFGVRAEELKMRQFKRNELAPILEECNTRWGAGEETLKQIEKLKNPDSVVVVGGQQAGLLTGPLYTINKVISIIQLAREQEEILGTPVLPVFWIAGEDHDYEEINHVFLPEKQRLKKFKFNQSHYKKKPISEIKLDKSLAEKWINELFSTLEETIHTKEIYNMILKAIHDSESFTDFFATLIHRLFEKEGLILLDAADKRVRKIENDYFIRLIENQPKISEGVTQASKELANMDYTTSLEDLDPSDGHLFYHQDEERILLKRTEEGDWIGKQEEINLSTEELLKIANEQPEKLSNNVVTRPIMQELLLPTLAFIGGPGEIGYWSILKPAFHSLDLKMPPVVPRLSFTFIPERTKKALVATGISLETALHHGSADEKEKWLLSKQQPPITQLADDLKKVIEQAHQPIRRVAEDIRDDIGALAEKNLFYLHREIDYLTNRMEQALEEKYEKEISQFELIQMMLNPEGGLQERTWSVLPFLNEYGTEFISKLARSSCSFKNQHYIVEL</sequence>
<comment type="caution">
    <text evidence="5">The sequence shown here is derived from an EMBL/GenBank/DDBJ whole genome shotgun (WGS) entry which is preliminary data.</text>
</comment>
<evidence type="ECO:0000259" key="4">
    <source>
        <dbReference type="Pfam" id="PF24850"/>
    </source>
</evidence>
<feature type="domain" description="Bacillithiol biosynthesis BshC C-terminal coiled-coil" evidence="4">
    <location>
        <begin position="380"/>
        <end position="539"/>
    </location>
</feature>
<evidence type="ECO:0000259" key="3">
    <source>
        <dbReference type="Pfam" id="PF10079"/>
    </source>
</evidence>
<dbReference type="HAMAP" id="MF_01867">
    <property type="entry name" value="BshC"/>
    <property type="match status" value="1"/>
</dbReference>
<dbReference type="Pfam" id="PF10079">
    <property type="entry name" value="Rossmann-like_BshC"/>
    <property type="match status" value="1"/>
</dbReference>
<keyword evidence="1 2" id="KW-0436">Ligase</keyword>